<keyword evidence="1" id="KW-0732">Signal</keyword>
<dbReference type="STRING" id="29170.A0A368H4E6"/>
<gene>
    <name evidence="2" type="ORF">ANCCAN_03755</name>
</gene>
<dbReference type="Gene3D" id="3.40.50.410">
    <property type="entry name" value="von Willebrand factor, type A domain"/>
    <property type="match status" value="1"/>
</dbReference>
<dbReference type="InterPro" id="IPR036465">
    <property type="entry name" value="vWFA_dom_sf"/>
</dbReference>
<comment type="caution">
    <text evidence="2">The sequence shown here is derived from an EMBL/GenBank/DDBJ whole genome shotgun (WGS) entry which is preliminary data.</text>
</comment>
<evidence type="ECO:0000313" key="3">
    <source>
        <dbReference type="Proteomes" id="UP000252519"/>
    </source>
</evidence>
<organism evidence="2 3">
    <name type="scientific">Ancylostoma caninum</name>
    <name type="common">Dog hookworm</name>
    <dbReference type="NCBI Taxonomy" id="29170"/>
    <lineage>
        <taxon>Eukaryota</taxon>
        <taxon>Metazoa</taxon>
        <taxon>Ecdysozoa</taxon>
        <taxon>Nematoda</taxon>
        <taxon>Chromadorea</taxon>
        <taxon>Rhabditida</taxon>
        <taxon>Rhabditina</taxon>
        <taxon>Rhabditomorpha</taxon>
        <taxon>Strongyloidea</taxon>
        <taxon>Ancylostomatidae</taxon>
        <taxon>Ancylostomatinae</taxon>
        <taxon>Ancylostoma</taxon>
    </lineage>
</organism>
<feature type="chain" id="PRO_5016670329" description="VWFA domain-containing protein" evidence="1">
    <location>
        <begin position="18"/>
        <end position="167"/>
    </location>
</feature>
<dbReference type="AlphaFoldDB" id="A0A368H4E6"/>
<dbReference type="EMBL" id="JOJR01000026">
    <property type="protein sequence ID" value="RCN50150.1"/>
    <property type="molecule type" value="Genomic_DNA"/>
</dbReference>
<dbReference type="SUPFAM" id="SSF53300">
    <property type="entry name" value="vWA-like"/>
    <property type="match status" value="1"/>
</dbReference>
<feature type="signal peptide" evidence="1">
    <location>
        <begin position="1"/>
        <end position="17"/>
    </location>
</feature>
<evidence type="ECO:0000256" key="1">
    <source>
        <dbReference type="SAM" id="SignalP"/>
    </source>
</evidence>
<protein>
    <recommendedName>
        <fullName evidence="4">VWFA domain-containing protein</fullName>
    </recommendedName>
</protein>
<dbReference type="Proteomes" id="UP000252519">
    <property type="component" value="Unassembled WGS sequence"/>
</dbReference>
<sequence>MKLLLPLLVFFLADVYCQESQHNEVLKGGVTVMTEQCGNELNKVWVDVFFLVDRSKSMTRNGFIDKLILTRSDVSNSFFDFSYKNMVIKMCLKVLGEIATSMEELTIGQDMHEPVTRAGLITYGEDAKLVWDLDHWKSQDHMQEELGVMIDNARKNYIQTEGTNILA</sequence>
<accession>A0A368H4E6</accession>
<name>A0A368H4E6_ANCCA</name>
<evidence type="ECO:0000313" key="2">
    <source>
        <dbReference type="EMBL" id="RCN50150.1"/>
    </source>
</evidence>
<proteinExistence type="predicted"/>
<evidence type="ECO:0008006" key="4">
    <source>
        <dbReference type="Google" id="ProtNLM"/>
    </source>
</evidence>
<keyword evidence="3" id="KW-1185">Reference proteome</keyword>
<reference evidence="2 3" key="1">
    <citation type="submission" date="2014-10" db="EMBL/GenBank/DDBJ databases">
        <title>Draft genome of the hookworm Ancylostoma caninum.</title>
        <authorList>
            <person name="Mitreva M."/>
        </authorList>
    </citation>
    <scope>NUCLEOTIDE SEQUENCE [LARGE SCALE GENOMIC DNA]</scope>
    <source>
        <strain evidence="2 3">Baltimore</strain>
    </source>
</reference>